<protein>
    <submittedName>
        <fullName evidence="2">Anticodon nuclease</fullName>
    </submittedName>
</protein>
<dbReference type="Gene3D" id="3.40.50.300">
    <property type="entry name" value="P-loop containing nucleotide triphosphate hydrolases"/>
    <property type="match status" value="1"/>
</dbReference>
<name>A0A506PD89_9FLAO</name>
<dbReference type="InterPro" id="IPR027417">
    <property type="entry name" value="P-loop_NTPase"/>
</dbReference>
<dbReference type="InterPro" id="IPR026866">
    <property type="entry name" value="CR006_AAA"/>
</dbReference>
<evidence type="ECO:0000313" key="2">
    <source>
        <dbReference type="EMBL" id="TPV31941.1"/>
    </source>
</evidence>
<proteinExistence type="predicted"/>
<dbReference type="Proteomes" id="UP000317332">
    <property type="component" value="Unassembled WGS sequence"/>
</dbReference>
<evidence type="ECO:0000313" key="3">
    <source>
        <dbReference type="Proteomes" id="UP000317332"/>
    </source>
</evidence>
<organism evidence="2 3">
    <name type="scientific">Paucihalobacter ruber</name>
    <dbReference type="NCBI Taxonomy" id="2567861"/>
    <lineage>
        <taxon>Bacteria</taxon>
        <taxon>Pseudomonadati</taxon>
        <taxon>Bacteroidota</taxon>
        <taxon>Flavobacteriia</taxon>
        <taxon>Flavobacteriales</taxon>
        <taxon>Flavobacteriaceae</taxon>
        <taxon>Paucihalobacter</taxon>
    </lineage>
</organism>
<keyword evidence="3" id="KW-1185">Reference proteome</keyword>
<accession>A0A506PD89</accession>
<dbReference type="AlphaFoldDB" id="A0A506PD89"/>
<dbReference type="EMBL" id="VHIQ01000007">
    <property type="protein sequence ID" value="TPV31941.1"/>
    <property type="molecule type" value="Genomic_DNA"/>
</dbReference>
<dbReference type="OrthoDB" id="9795565at2"/>
<dbReference type="SUPFAM" id="SSF52540">
    <property type="entry name" value="P-loop containing nucleoside triphosphate hydrolases"/>
    <property type="match status" value="1"/>
</dbReference>
<gene>
    <name evidence="2" type="ORF">FJ651_14095</name>
</gene>
<reference evidence="2 3" key="1">
    <citation type="submission" date="2019-06" db="EMBL/GenBank/DDBJ databases">
        <title>Flavobacteriaceae Paucihalobacterium erythroidium CWB-1, complete genome.</title>
        <authorList>
            <person name="Wu S."/>
        </authorList>
    </citation>
    <scope>NUCLEOTIDE SEQUENCE [LARGE SCALE GENOMIC DNA]</scope>
    <source>
        <strain evidence="2 3">CWB-1</strain>
    </source>
</reference>
<dbReference type="RefSeq" id="WP_140991210.1">
    <property type="nucleotide sequence ID" value="NZ_VHIQ01000007.1"/>
</dbReference>
<dbReference type="Pfam" id="PF13166">
    <property type="entry name" value="AAA_13"/>
    <property type="match status" value="1"/>
</dbReference>
<sequence length="455" mass="52905">MSGITNIQEAVFKKEVLKKLNRPEFKNSDFKKTIEDNYALNDEKDAYVLKNGINANTTSKIVSILKTVGFLPFDSLDEVVNHIKSIEKKYTLLFAYNGTGKTRLSMKFRELSKTGDNKETLYFNAFTEDLFTWDNDLDDDTHRVLLLNRDSKFFGSTDAEDDKSLIESIDIANRIRPLLKRYADFNFDIDYKYKKPNAADNGDESEYWAVNFIREELVDGTAQNKNFIKVSRGEENIFIWCFFLAIAQLAIDGDQNYDWVKYIYIDDPISSLDDNNTIAVASHLARLLKENDNNVKVIISSHHTLFFNVMCNELKNGQKYFLSKLYDNKYKLTDTTDTPFFHHVSLIRDLHNAVESGNLYSYHFNILRSILEKTASFHGFANFSDCIKPEADDENGVIYTRMINILSHGNYSLYEPTEMLPENKQHFKRILRQFLKNYKFNPEIVPELETETVQE</sequence>
<evidence type="ECO:0000259" key="1">
    <source>
        <dbReference type="Pfam" id="PF13166"/>
    </source>
</evidence>
<feature type="domain" description="Protein CR006 P-loop" evidence="1">
    <location>
        <begin position="228"/>
        <end position="433"/>
    </location>
</feature>
<comment type="caution">
    <text evidence="2">The sequence shown here is derived from an EMBL/GenBank/DDBJ whole genome shotgun (WGS) entry which is preliminary data.</text>
</comment>